<protein>
    <submittedName>
        <fullName evidence="2">Uncharacterized protein LOC113217249</fullName>
    </submittedName>
</protein>
<evidence type="ECO:0000313" key="2">
    <source>
        <dbReference type="RefSeq" id="XP_026292849.1"/>
    </source>
</evidence>
<gene>
    <name evidence="2" type="primary">LOC113217249</name>
</gene>
<dbReference type="OrthoDB" id="10426010at2759"/>
<dbReference type="Proteomes" id="UP000504606">
    <property type="component" value="Unplaced"/>
</dbReference>
<name>A0A6J1TH93_FRAOC</name>
<accession>A0A6J1TH93</accession>
<proteinExistence type="predicted"/>
<dbReference type="AlphaFoldDB" id="A0A6J1TH93"/>
<dbReference type="KEGG" id="foc:113217249"/>
<dbReference type="RefSeq" id="XP_026292849.1">
    <property type="nucleotide sequence ID" value="XM_026437064.2"/>
</dbReference>
<sequence length="147" mass="16207">MAPILKKGLCCLSLRTCALILGVITLVQNLISLSMFVVSLEHWLSEDDYHHFNHTGLALDHEHPDNAPLGLPPGLPPGIHDLLANASLGLAHPGLGGDKDVDVHMFAHPDEDYYDGFGDSEAAETLLDRNPHREFILEYRSARRLVL</sequence>
<evidence type="ECO:0000313" key="1">
    <source>
        <dbReference type="Proteomes" id="UP000504606"/>
    </source>
</evidence>
<organism evidence="1 2">
    <name type="scientific">Frankliniella occidentalis</name>
    <name type="common">Western flower thrips</name>
    <name type="synonym">Euthrips occidentalis</name>
    <dbReference type="NCBI Taxonomy" id="133901"/>
    <lineage>
        <taxon>Eukaryota</taxon>
        <taxon>Metazoa</taxon>
        <taxon>Ecdysozoa</taxon>
        <taxon>Arthropoda</taxon>
        <taxon>Hexapoda</taxon>
        <taxon>Insecta</taxon>
        <taxon>Pterygota</taxon>
        <taxon>Neoptera</taxon>
        <taxon>Paraneoptera</taxon>
        <taxon>Thysanoptera</taxon>
        <taxon>Terebrantia</taxon>
        <taxon>Thripoidea</taxon>
        <taxon>Thripidae</taxon>
        <taxon>Frankliniella</taxon>
    </lineage>
</organism>
<reference evidence="2" key="1">
    <citation type="submission" date="2025-08" db="UniProtKB">
        <authorList>
            <consortium name="RefSeq"/>
        </authorList>
    </citation>
    <scope>IDENTIFICATION</scope>
    <source>
        <tissue evidence="2">Whole organism</tissue>
    </source>
</reference>
<dbReference type="GeneID" id="113217249"/>
<keyword evidence="1" id="KW-1185">Reference proteome</keyword>